<organism evidence="3 4">
    <name type="scientific">Halobacillus salinus</name>
    <dbReference type="NCBI Taxonomy" id="192814"/>
    <lineage>
        <taxon>Bacteria</taxon>
        <taxon>Bacillati</taxon>
        <taxon>Bacillota</taxon>
        <taxon>Bacilli</taxon>
        <taxon>Bacillales</taxon>
        <taxon>Bacillaceae</taxon>
        <taxon>Halobacillus</taxon>
    </lineage>
</organism>
<dbReference type="InterPro" id="IPR051932">
    <property type="entry name" value="Bact_StressResp_Reg"/>
</dbReference>
<keyword evidence="4" id="KW-1185">Reference proteome</keyword>
<protein>
    <submittedName>
        <fullName evidence="3">STAS domain-containing protein</fullName>
    </submittedName>
</protein>
<evidence type="ECO:0000256" key="1">
    <source>
        <dbReference type="ARBA" id="ARBA00022553"/>
    </source>
</evidence>
<dbReference type="Pfam" id="PF01740">
    <property type="entry name" value="STAS"/>
    <property type="match status" value="1"/>
</dbReference>
<dbReference type="SUPFAM" id="SSF52091">
    <property type="entry name" value="SpoIIaa-like"/>
    <property type="match status" value="1"/>
</dbReference>
<dbReference type="Gene3D" id="3.30.750.24">
    <property type="entry name" value="STAS domain"/>
    <property type="match status" value="1"/>
</dbReference>
<dbReference type="STRING" id="192814.GCA_900166575_02881"/>
<proteinExistence type="predicted"/>
<dbReference type="PANTHER" id="PTHR33745">
    <property type="entry name" value="RSBT ANTAGONIST PROTEIN RSBS-RELATED"/>
    <property type="match status" value="1"/>
</dbReference>
<feature type="domain" description="STAS" evidence="2">
    <location>
        <begin position="155"/>
        <end position="266"/>
    </location>
</feature>
<gene>
    <name evidence="3" type="ORF">E4663_11525</name>
</gene>
<dbReference type="EMBL" id="SRJC01000002">
    <property type="protein sequence ID" value="TGB02780.1"/>
    <property type="molecule type" value="Genomic_DNA"/>
</dbReference>
<accession>A0A4Z0GZS8</accession>
<dbReference type="RefSeq" id="WP_135327726.1">
    <property type="nucleotide sequence ID" value="NZ_SRJC01000002.1"/>
</dbReference>
<evidence type="ECO:0000313" key="4">
    <source>
        <dbReference type="Proteomes" id="UP000297982"/>
    </source>
</evidence>
<dbReference type="PANTHER" id="PTHR33745:SF3">
    <property type="entry name" value="RSBT CO-ANTAGONIST PROTEIN RSBRC"/>
    <property type="match status" value="1"/>
</dbReference>
<dbReference type="InterPro" id="IPR036513">
    <property type="entry name" value="STAS_dom_sf"/>
</dbReference>
<reference evidence="3 4" key="1">
    <citation type="journal article" date="2003" name="Int. J. Syst. Evol. Microbiol.">
        <title>Halobacillus salinus sp. nov., isolated from a salt lake on the coast of the East Sea in Korea.</title>
        <authorList>
            <person name="Yoon J.H."/>
            <person name="Kang K.H."/>
            <person name="Park Y.H."/>
        </authorList>
    </citation>
    <scope>NUCLEOTIDE SEQUENCE [LARGE SCALE GENOMIC DNA]</scope>
    <source>
        <strain evidence="3 4">HSL-3</strain>
    </source>
</reference>
<dbReference type="Proteomes" id="UP000297982">
    <property type="component" value="Unassembled WGS sequence"/>
</dbReference>
<dbReference type="AlphaFoldDB" id="A0A4Z0GZS8"/>
<name>A0A4Z0GZS8_9BACI</name>
<comment type="caution">
    <text evidence="3">The sequence shown here is derived from an EMBL/GenBank/DDBJ whole genome shotgun (WGS) entry which is preliminary data.</text>
</comment>
<dbReference type="CDD" id="cd07041">
    <property type="entry name" value="STAS_RsbR_RsbS_like"/>
    <property type="match status" value="1"/>
</dbReference>
<evidence type="ECO:0000313" key="3">
    <source>
        <dbReference type="EMBL" id="TGB02780.1"/>
    </source>
</evidence>
<dbReference type="PROSITE" id="PS50801">
    <property type="entry name" value="STAS"/>
    <property type="match status" value="1"/>
</dbReference>
<sequence>MNKEEMYIGNKLTLNPSVLAEKVELLDDNPWTLQSLREKRDEFFGHVSFLLSGELEKEEADREVKQWCIEMGSLAIQEDIKLDKLLHMFSLTRKAIWSIFEEEWTEDEWTPSTIIDVNKKTMPLIDSAIYNITKVYLKKHKEEWEETQVKIAELSAPMVPVAEGVAVLTVVGEVDSSRAQSLMESSLKQVASLDLNHLLIDVSGVPVIDTVVASHLFQVIQAMELVGVDTTLTGMRAEIARAVVDMGIEFKSVKTKASVQQALSSIGFEKKE</sequence>
<dbReference type="InterPro" id="IPR002645">
    <property type="entry name" value="STAS_dom"/>
</dbReference>
<evidence type="ECO:0000259" key="2">
    <source>
        <dbReference type="PROSITE" id="PS50801"/>
    </source>
</evidence>
<keyword evidence="1" id="KW-0597">Phosphoprotein</keyword>